<accession>A0A6M1TSP9</accession>
<reference evidence="1 2" key="1">
    <citation type="submission" date="2020-02" db="EMBL/GenBank/DDBJ databases">
        <title>Rhodobacter translucens sp. nov., a novel bacterium isolated from activated sludge.</title>
        <authorList>
            <person name="Liu J."/>
        </authorList>
    </citation>
    <scope>NUCLEOTIDE SEQUENCE [LARGE SCALE GENOMIC DNA]</scope>
    <source>
        <strain evidence="1 2">HX-7-19</strain>
    </source>
</reference>
<comment type="caution">
    <text evidence="1">The sequence shown here is derived from an EMBL/GenBank/DDBJ whole genome shotgun (WGS) entry which is preliminary data.</text>
</comment>
<evidence type="ECO:0000313" key="2">
    <source>
        <dbReference type="Proteomes" id="UP000474758"/>
    </source>
</evidence>
<dbReference type="EMBL" id="JAALFE010000007">
    <property type="protein sequence ID" value="NGQ91030.1"/>
    <property type="molecule type" value="Genomic_DNA"/>
</dbReference>
<dbReference type="Proteomes" id="UP000474758">
    <property type="component" value="Unassembled WGS sequence"/>
</dbReference>
<dbReference type="RefSeq" id="WP_165049144.1">
    <property type="nucleotide sequence ID" value="NZ_JAALFE010000007.1"/>
</dbReference>
<keyword evidence="2" id="KW-1185">Reference proteome</keyword>
<proteinExistence type="predicted"/>
<name>A0A6M1TSP9_9RHOB</name>
<dbReference type="AlphaFoldDB" id="A0A6M1TSP9"/>
<sequence>MILESANPPKLSPLTKDQYRAITSQIVHGITVGSAIEKLLDPVSAHSISASILARSVFESLLNAAYLTVAEASVARRVNLHKVYKDYREQVQVGKMGDLLIRIERRSKINKQHPILASAIEEFDPAGSGKPKAMLGHDRHRKIAFIHANSKNAGLCFFCAEKMVYGLASDLAHAEQAAIDSVEQDYGDLCFTLLSASMLSIRGIGICLAGLTLAPDLTHLETACDLFFRAAVPEHFQSQE</sequence>
<evidence type="ECO:0000313" key="1">
    <source>
        <dbReference type="EMBL" id="NGQ91030.1"/>
    </source>
</evidence>
<organism evidence="1 2">
    <name type="scientific">Paragemmobacter kunshanensis</name>
    <dbReference type="NCBI Taxonomy" id="2583234"/>
    <lineage>
        <taxon>Bacteria</taxon>
        <taxon>Pseudomonadati</taxon>
        <taxon>Pseudomonadota</taxon>
        <taxon>Alphaproteobacteria</taxon>
        <taxon>Rhodobacterales</taxon>
        <taxon>Paracoccaceae</taxon>
        <taxon>Paragemmobacter</taxon>
    </lineage>
</organism>
<gene>
    <name evidence="1" type="ORF">G5V65_08980</name>
</gene>
<protein>
    <submittedName>
        <fullName evidence="1">Uncharacterized protein</fullName>
    </submittedName>
</protein>